<dbReference type="RefSeq" id="WP_344807704.1">
    <property type="nucleotide sequence ID" value="NZ_BAABBO010000012.1"/>
</dbReference>
<dbReference type="EMBL" id="BAABBO010000012">
    <property type="protein sequence ID" value="GAA3969907.1"/>
    <property type="molecule type" value="Genomic_DNA"/>
</dbReference>
<keyword evidence="4" id="KW-1185">Reference proteome</keyword>
<dbReference type="InterPro" id="IPR037185">
    <property type="entry name" value="EmrE-like"/>
</dbReference>
<evidence type="ECO:0000313" key="4">
    <source>
        <dbReference type="Proteomes" id="UP001501337"/>
    </source>
</evidence>
<evidence type="ECO:0000259" key="2">
    <source>
        <dbReference type="Pfam" id="PF00892"/>
    </source>
</evidence>
<feature type="domain" description="EamA" evidence="2">
    <location>
        <begin position="9"/>
        <end position="145"/>
    </location>
</feature>
<evidence type="ECO:0000256" key="1">
    <source>
        <dbReference type="SAM" id="Phobius"/>
    </source>
</evidence>
<feature type="transmembrane region" description="Helical" evidence="1">
    <location>
        <begin position="251"/>
        <end position="270"/>
    </location>
</feature>
<name>A0ABP7PR71_9GAMM</name>
<reference evidence="4" key="1">
    <citation type="journal article" date="2019" name="Int. J. Syst. Evol. Microbiol.">
        <title>The Global Catalogue of Microorganisms (GCM) 10K type strain sequencing project: providing services to taxonomists for standard genome sequencing and annotation.</title>
        <authorList>
            <consortium name="The Broad Institute Genomics Platform"/>
            <consortium name="The Broad Institute Genome Sequencing Center for Infectious Disease"/>
            <person name="Wu L."/>
            <person name="Ma J."/>
        </authorList>
    </citation>
    <scope>NUCLEOTIDE SEQUENCE [LARGE SCALE GENOMIC DNA]</scope>
    <source>
        <strain evidence="4">JCM 17555</strain>
    </source>
</reference>
<feature type="transmembrane region" description="Helical" evidence="1">
    <location>
        <begin position="155"/>
        <end position="173"/>
    </location>
</feature>
<keyword evidence="1" id="KW-1133">Transmembrane helix</keyword>
<protein>
    <submittedName>
        <fullName evidence="3">DMT family transporter</fullName>
    </submittedName>
</protein>
<feature type="transmembrane region" description="Helical" evidence="1">
    <location>
        <begin position="73"/>
        <end position="95"/>
    </location>
</feature>
<evidence type="ECO:0000313" key="3">
    <source>
        <dbReference type="EMBL" id="GAA3969907.1"/>
    </source>
</evidence>
<feature type="transmembrane region" description="Helical" evidence="1">
    <location>
        <begin position="101"/>
        <end position="119"/>
    </location>
</feature>
<dbReference type="PANTHER" id="PTHR22911">
    <property type="entry name" value="ACYL-MALONYL CONDENSING ENZYME-RELATED"/>
    <property type="match status" value="1"/>
</dbReference>
<feature type="domain" description="EamA" evidence="2">
    <location>
        <begin position="158"/>
        <end position="291"/>
    </location>
</feature>
<dbReference type="SUPFAM" id="SSF103481">
    <property type="entry name" value="Multidrug resistance efflux transporter EmrE"/>
    <property type="match status" value="2"/>
</dbReference>
<feature type="transmembrane region" description="Helical" evidence="1">
    <location>
        <begin position="38"/>
        <end position="61"/>
    </location>
</feature>
<feature type="transmembrane region" description="Helical" evidence="1">
    <location>
        <begin position="131"/>
        <end position="149"/>
    </location>
</feature>
<keyword evidence="1" id="KW-0472">Membrane</keyword>
<proteinExistence type="predicted"/>
<dbReference type="InterPro" id="IPR000620">
    <property type="entry name" value="EamA_dom"/>
</dbReference>
<feature type="transmembrane region" description="Helical" evidence="1">
    <location>
        <begin position="220"/>
        <end position="239"/>
    </location>
</feature>
<keyword evidence="1" id="KW-0812">Transmembrane</keyword>
<sequence>MTRKQILHSGLILVAVATFAMAFKGIFARLVYQEGVVVNALLVWRFILAVPLFWFGGVLMMRGRDKPPLTAKEWYLCGITGFLFFISAWCDFHAIEALGASISRMVLYLFPAILILIEALELRQMPTTRQLLIFAGAWAGIGMIVLPDWHGGELGAVGLAYGLGAALSYAIFWRMSQPIMNAIGSVRFNQVTNSFTLVALAIFLLPTLELSQLALTPAAFGWMTLLVIFSTVVPFFILFEGIKRSNSVEAGVVAMFGPVVTVVVALAVFPDEALTPLLWAGIVVVLVSVGVLKLVKPRPAVLSPAAAEPVRT</sequence>
<organism evidence="3 4">
    <name type="scientific">Allohahella marinimesophila</name>
    <dbReference type="NCBI Taxonomy" id="1054972"/>
    <lineage>
        <taxon>Bacteria</taxon>
        <taxon>Pseudomonadati</taxon>
        <taxon>Pseudomonadota</taxon>
        <taxon>Gammaproteobacteria</taxon>
        <taxon>Oceanospirillales</taxon>
        <taxon>Hahellaceae</taxon>
        <taxon>Allohahella</taxon>
    </lineage>
</organism>
<comment type="caution">
    <text evidence="3">The sequence shown here is derived from an EMBL/GenBank/DDBJ whole genome shotgun (WGS) entry which is preliminary data.</text>
</comment>
<gene>
    <name evidence="3" type="ORF">GCM10022278_29500</name>
</gene>
<dbReference type="Proteomes" id="UP001501337">
    <property type="component" value="Unassembled WGS sequence"/>
</dbReference>
<accession>A0ABP7PR71</accession>
<dbReference type="PANTHER" id="PTHR22911:SF137">
    <property type="entry name" value="SOLUTE CARRIER FAMILY 35 MEMBER G2-RELATED"/>
    <property type="match status" value="1"/>
</dbReference>
<dbReference type="Pfam" id="PF00892">
    <property type="entry name" value="EamA"/>
    <property type="match status" value="2"/>
</dbReference>
<feature type="transmembrane region" description="Helical" evidence="1">
    <location>
        <begin position="276"/>
        <end position="295"/>
    </location>
</feature>
<feature type="transmembrane region" description="Helical" evidence="1">
    <location>
        <begin position="194"/>
        <end position="214"/>
    </location>
</feature>